<sequence length="62" mass="7514">MFESFAWFKKPTEEDLENIRAIKRYKTMRIVGDWGIAVDPEEIANSPEFKEHKRKIRELIFK</sequence>
<dbReference type="EMBL" id="JACARF010000003">
    <property type="protein sequence ID" value="NWE74724.1"/>
    <property type="molecule type" value="Genomic_DNA"/>
</dbReference>
<proteinExistence type="predicted"/>
<accession>A0A7Y8K3Z9</accession>
<dbReference type="Proteomes" id="UP000531950">
    <property type="component" value="Unassembled WGS sequence"/>
</dbReference>
<protein>
    <submittedName>
        <fullName evidence="2">Uncharacterized protein</fullName>
    </submittedName>
</protein>
<dbReference type="EMBL" id="JACARG010000039">
    <property type="protein sequence ID" value="NWE15062.1"/>
    <property type="molecule type" value="Genomic_DNA"/>
</dbReference>
<gene>
    <name evidence="1" type="ORF">HX822_19125</name>
    <name evidence="2" type="ORF">HX828_04075</name>
</gene>
<evidence type="ECO:0000313" key="4">
    <source>
        <dbReference type="Proteomes" id="UP000537188"/>
    </source>
</evidence>
<dbReference type="RefSeq" id="WP_177047505.1">
    <property type="nucleotide sequence ID" value="NZ_CP159621.1"/>
</dbReference>
<dbReference type="Proteomes" id="UP000537188">
    <property type="component" value="Unassembled WGS sequence"/>
</dbReference>
<evidence type="ECO:0000313" key="1">
    <source>
        <dbReference type="EMBL" id="NWE15062.1"/>
    </source>
</evidence>
<evidence type="ECO:0000313" key="3">
    <source>
        <dbReference type="Proteomes" id="UP000531950"/>
    </source>
</evidence>
<dbReference type="AlphaFoldDB" id="A0A7Y8K3Z9"/>
<evidence type="ECO:0000313" key="2">
    <source>
        <dbReference type="EMBL" id="NWE74724.1"/>
    </source>
</evidence>
<comment type="caution">
    <text evidence="2">The sequence shown here is derived from an EMBL/GenBank/DDBJ whole genome shotgun (WGS) entry which is preliminary data.</text>
</comment>
<organism evidence="2 4">
    <name type="scientific">Pseudomonas yamanorum</name>
    <dbReference type="NCBI Taxonomy" id="515393"/>
    <lineage>
        <taxon>Bacteria</taxon>
        <taxon>Pseudomonadati</taxon>
        <taxon>Pseudomonadota</taxon>
        <taxon>Gammaproteobacteria</taxon>
        <taxon>Pseudomonadales</taxon>
        <taxon>Pseudomonadaceae</taxon>
        <taxon>Pseudomonas</taxon>
    </lineage>
</organism>
<name>A0A7Y8K3Z9_9PSED</name>
<reference evidence="3 4" key="1">
    <citation type="submission" date="2020-04" db="EMBL/GenBank/DDBJ databases">
        <title>Molecular characterization of pseudomonads from Agaricus bisporus reveal novel blotch 2 pathogens in Western Europe.</title>
        <authorList>
            <person name="Taparia T."/>
            <person name="Krijger M."/>
            <person name="Haynes E."/>
            <person name="Elpinstone J.G."/>
            <person name="Noble R."/>
            <person name="Van Der Wolf J."/>
        </authorList>
    </citation>
    <scope>NUCLEOTIDE SEQUENCE [LARGE SCALE GENOMIC DNA]</scope>
    <source>
        <strain evidence="2 4">IPO3781</strain>
        <strain evidence="1 3">IPO3782</strain>
    </source>
</reference>